<evidence type="ECO:0000256" key="2">
    <source>
        <dbReference type="ARBA" id="ARBA00004141"/>
    </source>
</evidence>
<dbReference type="STRING" id="1802399.A3E39_01935"/>
<dbReference type="InterPro" id="IPR036034">
    <property type="entry name" value="PDZ_sf"/>
</dbReference>
<sequence length="390" mass="42209">MIVFMLTLLIFLLVLSVLVLVHEVGHYVAARLFGVKADEFGYGIPPRVVGFVKVGKKWKKVGRKDRKEYENTIWSLNWLPIGGFVRIKGEQGDGENDADSFHVKPIWQRIIILAAGVGMNWVLAAILLSIGLAVGVPTVVDQLPPGATVEQREVSIIETLKGSPAEQAGVKEGDVIVRIGPDEATTLEQVRELIVSQGTRPFTLLLRRDEQEVSLNVTPVYLEEAKRTGIGVGLIDTGIVRFPPLLAIQNGVVLTGTYTKVVLLTFIDLFRDLVKGGGETAEQVSGPVGIAVITGRIAKQGIMPLVQFMAILSINLAVVNFLPIPALDGGRALFLIVEGLRRKAIRRTTEALIHNISFLILLALIALVTLRDLGRYGGAIVGGLKGLVGM</sequence>
<evidence type="ECO:0000256" key="5">
    <source>
        <dbReference type="ARBA" id="ARBA00022692"/>
    </source>
</evidence>
<keyword evidence="5 11" id="KW-0812">Transmembrane</keyword>
<evidence type="ECO:0000256" key="6">
    <source>
        <dbReference type="ARBA" id="ARBA00022801"/>
    </source>
</evidence>
<evidence type="ECO:0000256" key="4">
    <source>
        <dbReference type="ARBA" id="ARBA00022670"/>
    </source>
</evidence>
<dbReference type="SUPFAM" id="SSF50156">
    <property type="entry name" value="PDZ domain-like"/>
    <property type="match status" value="1"/>
</dbReference>
<evidence type="ECO:0000256" key="3">
    <source>
        <dbReference type="ARBA" id="ARBA00007931"/>
    </source>
</evidence>
<evidence type="ECO:0000256" key="9">
    <source>
        <dbReference type="ARBA" id="ARBA00023049"/>
    </source>
</evidence>
<evidence type="ECO:0000259" key="12">
    <source>
        <dbReference type="PROSITE" id="PS50106"/>
    </source>
</evidence>
<dbReference type="PROSITE" id="PS50106">
    <property type="entry name" value="PDZ"/>
    <property type="match status" value="1"/>
</dbReference>
<dbReference type="Gene3D" id="2.30.42.10">
    <property type="match status" value="1"/>
</dbReference>
<keyword evidence="8 11" id="KW-1133">Transmembrane helix</keyword>
<comment type="similarity">
    <text evidence="3">Belongs to the peptidase M50B family.</text>
</comment>
<evidence type="ECO:0000256" key="7">
    <source>
        <dbReference type="ARBA" id="ARBA00022833"/>
    </source>
</evidence>
<comment type="cofactor">
    <cofactor evidence="1">
        <name>Zn(2+)</name>
        <dbReference type="ChEBI" id="CHEBI:29105"/>
    </cofactor>
</comment>
<dbReference type="PANTHER" id="PTHR42837:SF2">
    <property type="entry name" value="MEMBRANE METALLOPROTEASE ARASP2, CHLOROPLASTIC-RELATED"/>
    <property type="match status" value="1"/>
</dbReference>
<keyword evidence="4" id="KW-0645">Protease</keyword>
<dbReference type="Pfam" id="PF02163">
    <property type="entry name" value="Peptidase_M50"/>
    <property type="match status" value="2"/>
</dbReference>
<evidence type="ECO:0000256" key="8">
    <source>
        <dbReference type="ARBA" id="ARBA00022989"/>
    </source>
</evidence>
<reference evidence="13 14" key="1">
    <citation type="journal article" date="2016" name="Nat. Commun.">
        <title>Thousands of microbial genomes shed light on interconnected biogeochemical processes in an aquifer system.</title>
        <authorList>
            <person name="Anantharaman K."/>
            <person name="Brown C.T."/>
            <person name="Hug L.A."/>
            <person name="Sharon I."/>
            <person name="Castelle C.J."/>
            <person name="Probst A.J."/>
            <person name="Thomas B.C."/>
            <person name="Singh A."/>
            <person name="Wilkins M.J."/>
            <person name="Karaoz U."/>
            <person name="Brodie E.L."/>
            <person name="Williams K.H."/>
            <person name="Hubbard S.S."/>
            <person name="Banfield J.F."/>
        </authorList>
    </citation>
    <scope>NUCLEOTIDE SEQUENCE [LARGE SCALE GENOMIC DNA]</scope>
</reference>
<keyword evidence="9" id="KW-0482">Metalloprotease</keyword>
<dbReference type="Proteomes" id="UP000176603">
    <property type="component" value="Unassembled WGS sequence"/>
</dbReference>
<evidence type="ECO:0000313" key="14">
    <source>
        <dbReference type="Proteomes" id="UP000176603"/>
    </source>
</evidence>
<protein>
    <recommendedName>
        <fullName evidence="12">PDZ domain-containing protein</fullName>
    </recommendedName>
</protein>
<dbReference type="GO" id="GO:0016020">
    <property type="term" value="C:membrane"/>
    <property type="evidence" value="ECO:0007669"/>
    <property type="project" value="UniProtKB-SubCell"/>
</dbReference>
<dbReference type="AlphaFoldDB" id="A0A1F7UMK6"/>
<feature type="domain" description="PDZ" evidence="12">
    <location>
        <begin position="146"/>
        <end position="209"/>
    </location>
</feature>
<dbReference type="CDD" id="cd06163">
    <property type="entry name" value="S2P-M50_PDZ_RseP-like"/>
    <property type="match status" value="1"/>
</dbReference>
<dbReference type="InterPro" id="IPR004387">
    <property type="entry name" value="Pept_M50_Zn"/>
</dbReference>
<comment type="caution">
    <text evidence="13">The sequence shown here is derived from an EMBL/GenBank/DDBJ whole genome shotgun (WGS) entry which is preliminary data.</text>
</comment>
<keyword evidence="10 11" id="KW-0472">Membrane</keyword>
<accession>A0A1F7UMK6</accession>
<comment type="subcellular location">
    <subcellularLocation>
        <location evidence="2">Membrane</location>
        <topology evidence="2">Multi-pass membrane protein</topology>
    </subcellularLocation>
</comment>
<dbReference type="Pfam" id="PF17820">
    <property type="entry name" value="PDZ_6"/>
    <property type="match status" value="1"/>
</dbReference>
<dbReference type="PANTHER" id="PTHR42837">
    <property type="entry name" value="REGULATOR OF SIGMA-E PROTEASE RSEP"/>
    <property type="match status" value="1"/>
</dbReference>
<evidence type="ECO:0000313" key="13">
    <source>
        <dbReference type="EMBL" id="OGL78927.1"/>
    </source>
</evidence>
<feature type="transmembrane region" description="Helical" evidence="11">
    <location>
        <begin position="110"/>
        <end position="134"/>
    </location>
</feature>
<gene>
    <name evidence="13" type="ORF">A3E39_01935</name>
</gene>
<keyword evidence="6" id="KW-0378">Hydrolase</keyword>
<evidence type="ECO:0000256" key="1">
    <source>
        <dbReference type="ARBA" id="ARBA00001947"/>
    </source>
</evidence>
<dbReference type="InterPro" id="IPR041489">
    <property type="entry name" value="PDZ_6"/>
</dbReference>
<organism evidence="13 14">
    <name type="scientific">Candidatus Uhrbacteria bacterium RIFCSPHIGHO2_12_FULL_60_25</name>
    <dbReference type="NCBI Taxonomy" id="1802399"/>
    <lineage>
        <taxon>Bacteria</taxon>
        <taxon>Candidatus Uhriibacteriota</taxon>
    </lineage>
</organism>
<dbReference type="SMART" id="SM00228">
    <property type="entry name" value="PDZ"/>
    <property type="match status" value="1"/>
</dbReference>
<evidence type="ECO:0000256" key="11">
    <source>
        <dbReference type="SAM" id="Phobius"/>
    </source>
</evidence>
<dbReference type="GO" id="GO:0006508">
    <property type="term" value="P:proteolysis"/>
    <property type="evidence" value="ECO:0007669"/>
    <property type="project" value="UniProtKB-KW"/>
</dbReference>
<feature type="transmembrane region" description="Helical" evidence="11">
    <location>
        <begin position="351"/>
        <end position="370"/>
    </location>
</feature>
<dbReference type="InterPro" id="IPR008915">
    <property type="entry name" value="Peptidase_M50"/>
</dbReference>
<name>A0A1F7UMK6_9BACT</name>
<keyword evidence="7" id="KW-0862">Zinc</keyword>
<dbReference type="InterPro" id="IPR001478">
    <property type="entry name" value="PDZ"/>
</dbReference>
<dbReference type="EMBL" id="MGEH01000020">
    <property type="protein sequence ID" value="OGL78927.1"/>
    <property type="molecule type" value="Genomic_DNA"/>
</dbReference>
<evidence type="ECO:0000256" key="10">
    <source>
        <dbReference type="ARBA" id="ARBA00023136"/>
    </source>
</evidence>
<proteinExistence type="inferred from homology"/>
<dbReference type="GO" id="GO:0004222">
    <property type="term" value="F:metalloendopeptidase activity"/>
    <property type="evidence" value="ECO:0007669"/>
    <property type="project" value="InterPro"/>
</dbReference>
<feature type="transmembrane region" description="Helical" evidence="11">
    <location>
        <begin position="305"/>
        <end position="324"/>
    </location>
</feature>